<dbReference type="OMA" id="SCCLAQG"/>
<dbReference type="Proteomes" id="UP000688137">
    <property type="component" value="Unassembled WGS sequence"/>
</dbReference>
<gene>
    <name evidence="1" type="ORF">PPRIM_AZ9-3.1.T1170112</name>
</gene>
<protein>
    <submittedName>
        <fullName evidence="1">Uncharacterized protein</fullName>
    </submittedName>
</protein>
<dbReference type="EMBL" id="CAJJDM010000120">
    <property type="protein sequence ID" value="CAD8102067.1"/>
    <property type="molecule type" value="Genomic_DNA"/>
</dbReference>
<evidence type="ECO:0000313" key="2">
    <source>
        <dbReference type="Proteomes" id="UP000688137"/>
    </source>
</evidence>
<organism evidence="1 2">
    <name type="scientific">Paramecium primaurelia</name>
    <dbReference type="NCBI Taxonomy" id="5886"/>
    <lineage>
        <taxon>Eukaryota</taxon>
        <taxon>Sar</taxon>
        <taxon>Alveolata</taxon>
        <taxon>Ciliophora</taxon>
        <taxon>Intramacronucleata</taxon>
        <taxon>Oligohymenophorea</taxon>
        <taxon>Peniculida</taxon>
        <taxon>Parameciidae</taxon>
        <taxon>Paramecium</taxon>
    </lineage>
</organism>
<accession>A0A8S1PFW3</accession>
<name>A0A8S1PFW3_PARPR</name>
<proteinExistence type="predicted"/>
<evidence type="ECO:0000313" key="1">
    <source>
        <dbReference type="EMBL" id="CAD8102067.1"/>
    </source>
</evidence>
<keyword evidence="2" id="KW-1185">Reference proteome</keyword>
<reference evidence="1" key="1">
    <citation type="submission" date="2021-01" db="EMBL/GenBank/DDBJ databases">
        <authorList>
            <consortium name="Genoscope - CEA"/>
            <person name="William W."/>
        </authorList>
    </citation>
    <scope>NUCLEOTIDE SEQUENCE</scope>
</reference>
<dbReference type="AlphaFoldDB" id="A0A8S1PFW3"/>
<sequence length="146" mass="16905">MGSSCCQAQSDEKVELMLQQKIKQKKAFQTLNNNPCIRSNDSNKENKRILSYQNYQSQIIDDTGKDYNKIAASSLEIQELTGDLDRVNSIQLTENANKDRPLKSDSYEIISLESKKTILKKETKYSLFHNQANFNQNQKKVRFDDF</sequence>
<comment type="caution">
    <text evidence="1">The sequence shown here is derived from an EMBL/GenBank/DDBJ whole genome shotgun (WGS) entry which is preliminary data.</text>
</comment>